<dbReference type="GO" id="GO:1904680">
    <property type="term" value="F:peptide transmembrane transporter activity"/>
    <property type="evidence" value="ECO:0007669"/>
    <property type="project" value="TreeGrafter"/>
</dbReference>
<feature type="signal peptide" evidence="3">
    <location>
        <begin position="1"/>
        <end position="27"/>
    </location>
</feature>
<proteinExistence type="inferred from homology"/>
<protein>
    <submittedName>
        <fullName evidence="5">ABC transporter substrate-binding protein</fullName>
    </submittedName>
</protein>
<dbReference type="SUPFAM" id="SSF53850">
    <property type="entry name" value="Periplasmic binding protein-like II"/>
    <property type="match status" value="1"/>
</dbReference>
<dbReference type="PANTHER" id="PTHR30290:SF38">
    <property type="entry name" value="D,D-DIPEPTIDE-BINDING PERIPLASMIC PROTEIN DDPA-RELATED"/>
    <property type="match status" value="1"/>
</dbReference>
<evidence type="ECO:0000313" key="6">
    <source>
        <dbReference type="Proteomes" id="UP000235916"/>
    </source>
</evidence>
<feature type="chain" id="PRO_5014847645" evidence="3">
    <location>
        <begin position="28"/>
        <end position="534"/>
    </location>
</feature>
<dbReference type="InterPro" id="IPR030678">
    <property type="entry name" value="Peptide/Ni-bd"/>
</dbReference>
<dbReference type="RefSeq" id="WP_102769840.1">
    <property type="nucleotide sequence ID" value="NZ_POSP01000004.1"/>
</dbReference>
<evidence type="ECO:0000256" key="2">
    <source>
        <dbReference type="ARBA" id="ARBA00022729"/>
    </source>
</evidence>
<dbReference type="EMBL" id="POSP01000004">
    <property type="protein sequence ID" value="PND36063.1"/>
    <property type="molecule type" value="Genomic_DNA"/>
</dbReference>
<dbReference type="InterPro" id="IPR000914">
    <property type="entry name" value="SBP_5_dom"/>
</dbReference>
<dbReference type="Gene3D" id="3.90.76.10">
    <property type="entry name" value="Dipeptide-binding Protein, Domain 1"/>
    <property type="match status" value="1"/>
</dbReference>
<reference evidence="5 6" key="1">
    <citation type="submission" date="2018-01" db="EMBL/GenBank/DDBJ databases">
        <title>Draft genome sequence of Paucibacter aquatile CR182 isolated from freshwater of the Nakdong River.</title>
        <authorList>
            <person name="Choi A."/>
            <person name="Chung E.J."/>
        </authorList>
    </citation>
    <scope>NUCLEOTIDE SEQUENCE [LARGE SCALE GENOMIC DNA]</scope>
    <source>
        <strain evidence="5 6">CR182</strain>
    </source>
</reference>
<accession>A0A2N8KRJ3</accession>
<comment type="caution">
    <text evidence="5">The sequence shown here is derived from an EMBL/GenBank/DDBJ whole genome shotgun (WGS) entry which is preliminary data.</text>
</comment>
<feature type="domain" description="Solute-binding protein family 5" evidence="4">
    <location>
        <begin position="78"/>
        <end position="447"/>
    </location>
</feature>
<keyword evidence="2 3" id="KW-0732">Signal</keyword>
<evidence type="ECO:0000313" key="5">
    <source>
        <dbReference type="EMBL" id="PND36063.1"/>
    </source>
</evidence>
<dbReference type="CDD" id="cd08493">
    <property type="entry name" value="PBP2_DppA_like"/>
    <property type="match status" value="1"/>
</dbReference>
<organism evidence="5 6">
    <name type="scientific">Kinneretia aquatilis</name>
    <dbReference type="NCBI Taxonomy" id="2070761"/>
    <lineage>
        <taxon>Bacteria</taxon>
        <taxon>Pseudomonadati</taxon>
        <taxon>Pseudomonadota</taxon>
        <taxon>Betaproteobacteria</taxon>
        <taxon>Burkholderiales</taxon>
        <taxon>Sphaerotilaceae</taxon>
        <taxon>Roseateles</taxon>
    </lineage>
</organism>
<evidence type="ECO:0000259" key="4">
    <source>
        <dbReference type="Pfam" id="PF00496"/>
    </source>
</evidence>
<dbReference type="GO" id="GO:0030288">
    <property type="term" value="C:outer membrane-bounded periplasmic space"/>
    <property type="evidence" value="ECO:0007669"/>
    <property type="project" value="TreeGrafter"/>
</dbReference>
<dbReference type="Gene3D" id="3.10.105.10">
    <property type="entry name" value="Dipeptide-binding Protein, Domain 3"/>
    <property type="match status" value="1"/>
</dbReference>
<sequence length="534" mass="58487">MPISLPFSLRSLALGLLVACGVAETLAAPIKVPGTLRFCAQGSPKSFDPANSDSGIDHAATYPIFDGLIDNEPGTDRLIPGLAESWIVAADGRSIRFKLRHGVKFHSTAYFKPTRDFNADDVIFTFARLLDPQHPFSKAHPVVSPYVISAGWKQLIAGVDRIADDEVQIRFHSVDATFLNLLTYAFAGIQSAEYGAQLLMAGKAAQINSLPVGTGPFVYKSYQADSILRYTRHPDFFRSDRPVMEQLVFAITTDRNVRTQRLRRNECDIAALTNQADLIELERDPAIQIHSVPGLNIGFLTYNTKKPPLDKLAVRQALDMAIDKSTLVKTVFGGAGEPANSLVAPPSWAFDASIKTAPHSPEKARELLKSAGVKDLSLTLWAMPVQRFYNPNAQLMAQMIQADWAKIGVTAKIVSYEWGEYLKRVDQGDHDTALIGWNGEDDPASTLGQLACGAASGSFWCDKSYDATLAKARQTLDTAERKKLYSQAQRLALTQLPWTPIAHGKVAVAVRKSIQGFKLAPSGQYRFDGVTLKP</sequence>
<dbReference type="InterPro" id="IPR039424">
    <property type="entry name" value="SBP_5"/>
</dbReference>
<dbReference type="PROSITE" id="PS01040">
    <property type="entry name" value="SBP_BACTERIAL_5"/>
    <property type="match status" value="1"/>
</dbReference>
<evidence type="ECO:0000256" key="1">
    <source>
        <dbReference type="ARBA" id="ARBA00005695"/>
    </source>
</evidence>
<dbReference type="PIRSF" id="PIRSF002741">
    <property type="entry name" value="MppA"/>
    <property type="match status" value="1"/>
</dbReference>
<dbReference type="InterPro" id="IPR023765">
    <property type="entry name" value="SBP_5_CS"/>
</dbReference>
<dbReference type="AlphaFoldDB" id="A0A2N8KRJ3"/>
<gene>
    <name evidence="5" type="ORF">C1O66_20220</name>
</gene>
<evidence type="ECO:0000256" key="3">
    <source>
        <dbReference type="SAM" id="SignalP"/>
    </source>
</evidence>
<dbReference type="Proteomes" id="UP000235916">
    <property type="component" value="Unassembled WGS sequence"/>
</dbReference>
<dbReference type="GO" id="GO:0043190">
    <property type="term" value="C:ATP-binding cassette (ABC) transporter complex"/>
    <property type="evidence" value="ECO:0007669"/>
    <property type="project" value="InterPro"/>
</dbReference>
<keyword evidence="6" id="KW-1185">Reference proteome</keyword>
<dbReference type="PANTHER" id="PTHR30290">
    <property type="entry name" value="PERIPLASMIC BINDING COMPONENT OF ABC TRANSPORTER"/>
    <property type="match status" value="1"/>
</dbReference>
<dbReference type="OrthoDB" id="9801799at2"/>
<dbReference type="Gene3D" id="3.40.190.10">
    <property type="entry name" value="Periplasmic binding protein-like II"/>
    <property type="match status" value="1"/>
</dbReference>
<name>A0A2N8KRJ3_9BURK</name>
<dbReference type="GO" id="GO:0042938">
    <property type="term" value="P:dipeptide transport"/>
    <property type="evidence" value="ECO:0007669"/>
    <property type="project" value="TreeGrafter"/>
</dbReference>
<dbReference type="Pfam" id="PF00496">
    <property type="entry name" value="SBP_bac_5"/>
    <property type="match status" value="1"/>
</dbReference>
<comment type="similarity">
    <text evidence="1">Belongs to the bacterial solute-binding protein 5 family.</text>
</comment>